<geneLocation type="plasmid" evidence="4">
    <name>ppv989-508</name>
</geneLocation>
<evidence type="ECO:0000313" key="3">
    <source>
        <dbReference type="EMBL" id="TXL80134.1"/>
    </source>
</evidence>
<sequence length="105" mass="12302">MITCHVRYVIDPYQLSDFENYALNWMEIVESMGGIHHGYFLPSEGANNIAYCLFSFDSLAQYEEYRVAILSKAECVKLFDEANQKKFILSYERSFMKPLLSDKQH</sequence>
<dbReference type="InterPro" id="IPR012577">
    <property type="entry name" value="NIPSNAP"/>
</dbReference>
<reference evidence="2 4" key="1">
    <citation type="journal article" date="2018" name="Int J Genomics">
        <title>Comparative Genomics Analysis of Plasmid pPV989-94 from a Clinical Isolate of Pantoea vagans PV989.</title>
        <authorList>
            <person name="Xu L."/>
            <person name="Yin M."/>
            <person name="Zhu T."/>
            <person name="Lu J."/>
            <person name="Bao Q."/>
        </authorList>
    </citation>
    <scope>NUCLEOTIDE SEQUENCE [LARGE SCALE GENOMIC DNA]</scope>
    <source>
        <strain evidence="2 4">PV989</strain>
        <plasmid evidence="2">pPV989-508</plasmid>
        <plasmid evidence="4">ppv989-508</plasmid>
    </source>
</reference>
<dbReference type="RefSeq" id="WP_033784928.1">
    <property type="nucleotide sequence ID" value="NZ_CP028350.1"/>
</dbReference>
<evidence type="ECO:0000259" key="1">
    <source>
        <dbReference type="Pfam" id="PF07978"/>
    </source>
</evidence>
<accession>A0AAN1NUX3</accession>
<keyword evidence="2" id="KW-0614">Plasmid</keyword>
<dbReference type="Gene3D" id="3.30.70.100">
    <property type="match status" value="1"/>
</dbReference>
<feature type="domain" description="NIPSNAP" evidence="1">
    <location>
        <begin position="7"/>
        <end position="99"/>
    </location>
</feature>
<dbReference type="SUPFAM" id="SSF54909">
    <property type="entry name" value="Dimeric alpha+beta barrel"/>
    <property type="match status" value="1"/>
</dbReference>
<gene>
    <name evidence="2" type="ORF">C9381_21455</name>
    <name evidence="3" type="ORF">D9O29_07755</name>
</gene>
<dbReference type="AlphaFoldDB" id="A0AAN1NUX3"/>
<protein>
    <submittedName>
        <fullName evidence="2">NIPSNAP family protein</fullName>
    </submittedName>
</protein>
<keyword evidence="5" id="KW-1185">Reference proteome</keyword>
<dbReference type="Proteomes" id="UP000241538">
    <property type="component" value="Plasmid pPV989-508"/>
</dbReference>
<dbReference type="EMBL" id="RCNL01000002">
    <property type="protein sequence ID" value="TXL80134.1"/>
    <property type="molecule type" value="Genomic_DNA"/>
</dbReference>
<dbReference type="EMBL" id="CP028350">
    <property type="protein sequence ID" value="AVV39784.1"/>
    <property type="molecule type" value="Genomic_DNA"/>
</dbReference>
<proteinExistence type="predicted"/>
<evidence type="ECO:0000313" key="2">
    <source>
        <dbReference type="EMBL" id="AVV39784.1"/>
    </source>
</evidence>
<dbReference type="Pfam" id="PF07978">
    <property type="entry name" value="NIPSNAP"/>
    <property type="match status" value="1"/>
</dbReference>
<reference evidence="3 5" key="2">
    <citation type="submission" date="2018-10" db="EMBL/GenBank/DDBJ databases">
        <title>Draft genome sequence of Pantoea vagans isolated from corpses of the sugarcane aphid Melanaphis sacchari Zehntner.</title>
        <authorList>
            <person name="Toledo E."/>
            <person name="Pena G."/>
            <person name="Lozano L."/>
        </authorList>
    </citation>
    <scope>NUCLEOTIDE SEQUENCE [LARGE SCALE GENOMIC DNA]</scope>
    <source>
        <strain evidence="3 5">ET-90</strain>
    </source>
</reference>
<evidence type="ECO:0000313" key="5">
    <source>
        <dbReference type="Proteomes" id="UP000426772"/>
    </source>
</evidence>
<geneLocation type="plasmid" evidence="2">
    <name>pPV989-508</name>
</geneLocation>
<name>A0AAN1NUX3_9GAMM</name>
<organism evidence="2 4">
    <name type="scientific">Pantoea vagans</name>
    <dbReference type="NCBI Taxonomy" id="470934"/>
    <lineage>
        <taxon>Bacteria</taxon>
        <taxon>Pseudomonadati</taxon>
        <taxon>Pseudomonadota</taxon>
        <taxon>Gammaproteobacteria</taxon>
        <taxon>Enterobacterales</taxon>
        <taxon>Erwiniaceae</taxon>
        <taxon>Pantoea</taxon>
    </lineage>
</organism>
<evidence type="ECO:0000313" key="4">
    <source>
        <dbReference type="Proteomes" id="UP000241538"/>
    </source>
</evidence>
<dbReference type="InterPro" id="IPR011008">
    <property type="entry name" value="Dimeric_a/b-barrel"/>
</dbReference>
<dbReference type="Proteomes" id="UP000426772">
    <property type="component" value="Unassembled WGS sequence"/>
</dbReference>